<dbReference type="PANTHER" id="PTHR45453">
    <property type="entry name" value="PHOSPHATE REGULON SENSOR PROTEIN PHOR"/>
    <property type="match status" value="1"/>
</dbReference>
<keyword evidence="4" id="KW-0597">Phosphoprotein</keyword>
<gene>
    <name evidence="11" type="ORF">CHF27_001060</name>
</gene>
<keyword evidence="7" id="KW-0902">Two-component regulatory system</keyword>
<keyword evidence="9" id="KW-0812">Transmembrane</keyword>
<dbReference type="Pfam" id="PF13188">
    <property type="entry name" value="PAS_8"/>
    <property type="match status" value="1"/>
</dbReference>
<dbReference type="AlphaFoldDB" id="A0A371IWF6"/>
<dbReference type="GO" id="GO:0004721">
    <property type="term" value="F:phosphoprotein phosphatase activity"/>
    <property type="evidence" value="ECO:0007669"/>
    <property type="project" value="TreeGrafter"/>
</dbReference>
<evidence type="ECO:0000256" key="8">
    <source>
        <dbReference type="ARBA" id="ARBA00023136"/>
    </source>
</evidence>
<comment type="caution">
    <text evidence="11">The sequence shown here is derived from an EMBL/GenBank/DDBJ whole genome shotgun (WGS) entry which is preliminary data.</text>
</comment>
<feature type="domain" description="Histidine kinase" evidence="10">
    <location>
        <begin position="589"/>
        <end position="799"/>
    </location>
</feature>
<dbReference type="RefSeq" id="WP_095404824.1">
    <property type="nucleotide sequence ID" value="NZ_NOJZ02000001.1"/>
</dbReference>
<dbReference type="InterPro" id="IPR036097">
    <property type="entry name" value="HisK_dim/P_sf"/>
</dbReference>
<evidence type="ECO:0000256" key="4">
    <source>
        <dbReference type="ARBA" id="ARBA00022553"/>
    </source>
</evidence>
<dbReference type="GO" id="GO:0016036">
    <property type="term" value="P:cellular response to phosphate starvation"/>
    <property type="evidence" value="ECO:0007669"/>
    <property type="project" value="TreeGrafter"/>
</dbReference>
<feature type="transmembrane region" description="Helical" evidence="9">
    <location>
        <begin position="6"/>
        <end position="24"/>
    </location>
</feature>
<keyword evidence="12" id="KW-1185">Reference proteome</keyword>
<feature type="transmembrane region" description="Helical" evidence="9">
    <location>
        <begin position="86"/>
        <end position="105"/>
    </location>
</feature>
<protein>
    <recommendedName>
        <fullName evidence="3">histidine kinase</fullName>
        <ecNumber evidence="3">2.7.13.3</ecNumber>
    </recommendedName>
</protein>
<accession>A0A371IWF6</accession>
<organism evidence="11 12">
    <name type="scientific">Romboutsia maritimum</name>
    <dbReference type="NCBI Taxonomy" id="2020948"/>
    <lineage>
        <taxon>Bacteria</taxon>
        <taxon>Bacillati</taxon>
        <taxon>Bacillota</taxon>
        <taxon>Clostridia</taxon>
        <taxon>Peptostreptococcales</taxon>
        <taxon>Peptostreptococcaceae</taxon>
        <taxon>Romboutsia</taxon>
    </lineage>
</organism>
<evidence type="ECO:0000259" key="10">
    <source>
        <dbReference type="PROSITE" id="PS50109"/>
    </source>
</evidence>
<dbReference type="SUPFAM" id="SSF55874">
    <property type="entry name" value="ATPase domain of HSP90 chaperone/DNA topoisomerase II/histidine kinase"/>
    <property type="match status" value="1"/>
</dbReference>
<feature type="transmembrane region" description="Helical" evidence="9">
    <location>
        <begin position="142"/>
        <end position="159"/>
    </location>
</feature>
<comment type="subcellular location">
    <subcellularLocation>
        <location evidence="2">Membrane</location>
    </subcellularLocation>
</comment>
<dbReference type="PANTHER" id="PTHR45453:SF1">
    <property type="entry name" value="PHOSPHATE REGULON SENSOR PROTEIN PHOR"/>
    <property type="match status" value="1"/>
</dbReference>
<dbReference type="CDD" id="cd00082">
    <property type="entry name" value="HisKA"/>
    <property type="match status" value="1"/>
</dbReference>
<dbReference type="OrthoDB" id="1743556at2"/>
<evidence type="ECO:0000256" key="5">
    <source>
        <dbReference type="ARBA" id="ARBA00022679"/>
    </source>
</evidence>
<dbReference type="EC" id="2.7.13.3" evidence="3"/>
<dbReference type="InterPro" id="IPR005467">
    <property type="entry name" value="His_kinase_dom"/>
</dbReference>
<evidence type="ECO:0000256" key="2">
    <source>
        <dbReference type="ARBA" id="ARBA00004370"/>
    </source>
</evidence>
<evidence type="ECO:0000256" key="3">
    <source>
        <dbReference type="ARBA" id="ARBA00012438"/>
    </source>
</evidence>
<keyword evidence="8 9" id="KW-0472">Membrane</keyword>
<dbReference type="EMBL" id="NOJZ02000001">
    <property type="protein sequence ID" value="RDY24817.1"/>
    <property type="molecule type" value="Genomic_DNA"/>
</dbReference>
<dbReference type="InterPro" id="IPR035965">
    <property type="entry name" value="PAS-like_dom_sf"/>
</dbReference>
<keyword evidence="6 11" id="KW-0418">Kinase</keyword>
<dbReference type="SUPFAM" id="SSF55785">
    <property type="entry name" value="PYP-like sensor domain (PAS domain)"/>
    <property type="match status" value="2"/>
</dbReference>
<dbReference type="InterPro" id="IPR000014">
    <property type="entry name" value="PAS"/>
</dbReference>
<keyword evidence="9" id="KW-1133">Transmembrane helix</keyword>
<feature type="transmembrane region" description="Helical" evidence="9">
    <location>
        <begin position="61"/>
        <end position="79"/>
    </location>
</feature>
<keyword evidence="5" id="KW-0808">Transferase</keyword>
<evidence type="ECO:0000256" key="6">
    <source>
        <dbReference type="ARBA" id="ARBA00022777"/>
    </source>
</evidence>
<dbReference type="PROSITE" id="PS50109">
    <property type="entry name" value="HIS_KIN"/>
    <property type="match status" value="1"/>
</dbReference>
<evidence type="ECO:0000256" key="7">
    <source>
        <dbReference type="ARBA" id="ARBA00023012"/>
    </source>
</evidence>
<proteinExistence type="predicted"/>
<dbReference type="Gene3D" id="1.10.287.130">
    <property type="match status" value="1"/>
</dbReference>
<evidence type="ECO:0000256" key="9">
    <source>
        <dbReference type="SAM" id="Phobius"/>
    </source>
</evidence>
<dbReference type="InterPro" id="IPR036890">
    <property type="entry name" value="HATPase_C_sf"/>
</dbReference>
<dbReference type="Pfam" id="PF00512">
    <property type="entry name" value="HisKA"/>
    <property type="match status" value="1"/>
</dbReference>
<evidence type="ECO:0000313" key="12">
    <source>
        <dbReference type="Proteomes" id="UP000243494"/>
    </source>
</evidence>
<name>A0A371IWF6_9FIRM</name>
<dbReference type="SMART" id="SM00388">
    <property type="entry name" value="HisKA"/>
    <property type="match status" value="1"/>
</dbReference>
<feature type="transmembrane region" description="Helical" evidence="9">
    <location>
        <begin position="36"/>
        <end position="55"/>
    </location>
</feature>
<dbReference type="GO" id="GO:0005886">
    <property type="term" value="C:plasma membrane"/>
    <property type="evidence" value="ECO:0007669"/>
    <property type="project" value="TreeGrafter"/>
</dbReference>
<dbReference type="GO" id="GO:0000155">
    <property type="term" value="F:phosphorelay sensor kinase activity"/>
    <property type="evidence" value="ECO:0007669"/>
    <property type="project" value="InterPro"/>
</dbReference>
<dbReference type="Proteomes" id="UP000243494">
    <property type="component" value="Unassembled WGS sequence"/>
</dbReference>
<comment type="catalytic activity">
    <reaction evidence="1">
        <text>ATP + protein L-histidine = ADP + protein N-phospho-L-histidine.</text>
        <dbReference type="EC" id="2.7.13.3"/>
    </reaction>
</comment>
<feature type="transmembrane region" description="Helical" evidence="9">
    <location>
        <begin position="111"/>
        <end position="130"/>
    </location>
</feature>
<sequence>MYKYINLLTVAIFLMSVYVLHANCKVSKFKKSVISTLVISTIIILKTICILGDISNSNLLILNYIYKIMIISFVTQLNFKLKQIKHINILFNINYFLGIYCLLAPSDKHIYLYITIIISYMLMTSLYLFSISLYTKKFKPKYTIIQVLYFIYLFINLILKTGNEFIYIGESLDFVSSIYIFLKVSRTHIKDINFKEKDILSKLNRTNIFIKLCYEKLNYNKNTTKKIEESLKKKQTILELILNQSNRCILLIDNDGYILNEDDSFSKMWNEYSDCKYKINLKKFLNKSIKNKESFIENLEAVREYGVELSEEIEGKDGRFFECSYAPFNLGNERIGIICAITDITYKKKSKIQIKENNIKYKKIVDNIPHSILVANDSEIIYNNGKNQDIDFNKNDIKNIIIEKAANGELHYNCQNGMELCLNIDRVEFSEIGENKSLVVIRDITDYKKILRDIDYSKKKYEALVNIIPEGIYILNFENKLLTYANSTFLDILGSKDIEDVRLDNINEEVTITSGNTNGGIKFKRTTIKNKYGNDVDIESGGMLIDINKKLKMVGIVRDITEQLKMEAIEREIEIKERENKIKTEFFVNMSHELKTPLNVIYSSNQLLESVFRYKILKNPQDSLSETIQIVKKHLKISMGLIDSIMDLVKLESDFHYTDKDYYNIVNISEDLVTEFNRCICTKDRNIVFDTDEEEKIVNIDPNDFESVIFTFLSMTMRYSLPNSIIYFNLESKANKSIITISNENGFDYDKYISDNERKILDIRVTVAKLIIDLHGGNIKIEMKEEKYLEIIIIVDSYEKIRNYKNISINKNDNSIYDEYTKICSF</sequence>
<dbReference type="InterPro" id="IPR003661">
    <property type="entry name" value="HisK_dim/P_dom"/>
</dbReference>
<dbReference type="Gene3D" id="3.30.450.20">
    <property type="entry name" value="PAS domain"/>
    <property type="match status" value="2"/>
</dbReference>
<dbReference type="InterPro" id="IPR050351">
    <property type="entry name" value="BphY/WalK/GraS-like"/>
</dbReference>
<dbReference type="SUPFAM" id="SSF47384">
    <property type="entry name" value="Homodimeric domain of signal transducing histidine kinase"/>
    <property type="match status" value="1"/>
</dbReference>
<evidence type="ECO:0000256" key="1">
    <source>
        <dbReference type="ARBA" id="ARBA00000085"/>
    </source>
</evidence>
<evidence type="ECO:0000313" key="11">
    <source>
        <dbReference type="EMBL" id="RDY24817.1"/>
    </source>
</evidence>
<reference evidence="11 12" key="1">
    <citation type="journal article" date="2017" name="Genome Announc.">
        <title>Draft Genome Sequence of Romboutsia maritimum sp. nov. Strain CCRI-22766(T), Isolated from Coastal Estuarine Mud.</title>
        <authorList>
            <person name="Maheux A.F."/>
            <person name="Boudreau D.K."/>
            <person name="Berube E."/>
            <person name="Boissinot M."/>
            <person name="Raymond F."/>
            <person name="Brodeur S."/>
            <person name="Corbeil J."/>
            <person name="Brightwell G."/>
            <person name="Broda D."/>
            <person name="Omar R.F."/>
            <person name="Bergeron M.G."/>
        </authorList>
    </citation>
    <scope>NUCLEOTIDE SEQUENCE [LARGE SCALE GENOMIC DNA]</scope>
    <source>
        <strain evidence="11 12">CCRI-22766</strain>
    </source>
</reference>